<dbReference type="Gene3D" id="1.10.132.130">
    <property type="match status" value="1"/>
</dbReference>
<keyword evidence="4" id="KW-1185">Reference proteome</keyword>
<dbReference type="Gene3D" id="3.40.50.1460">
    <property type="match status" value="2"/>
</dbReference>
<dbReference type="Pfam" id="PF01650">
    <property type="entry name" value="Peptidase_C13"/>
    <property type="match status" value="2"/>
</dbReference>
<comment type="similarity">
    <text evidence="1">Belongs to the peptidase C13 family.</text>
</comment>
<proteinExistence type="inferred from homology"/>
<reference evidence="3 4" key="1">
    <citation type="submission" date="2024-03" db="EMBL/GenBank/DDBJ databases">
        <title>Adaptation during the transition from Ophiocordyceps entomopathogen to insect associate is accompanied by gene loss and intensified selection.</title>
        <authorList>
            <person name="Ward C.M."/>
            <person name="Onetto C.A."/>
            <person name="Borneman A.R."/>
        </authorList>
    </citation>
    <scope>NUCLEOTIDE SEQUENCE [LARGE SCALE GENOMIC DNA]</scope>
    <source>
        <strain evidence="3">AWRI1</strain>
        <tissue evidence="3">Single Adult Female</tissue>
    </source>
</reference>
<organism evidence="3 4">
    <name type="scientific">Parthenolecanium corni</name>
    <dbReference type="NCBI Taxonomy" id="536013"/>
    <lineage>
        <taxon>Eukaryota</taxon>
        <taxon>Metazoa</taxon>
        <taxon>Ecdysozoa</taxon>
        <taxon>Arthropoda</taxon>
        <taxon>Hexapoda</taxon>
        <taxon>Insecta</taxon>
        <taxon>Pterygota</taxon>
        <taxon>Neoptera</taxon>
        <taxon>Paraneoptera</taxon>
        <taxon>Hemiptera</taxon>
        <taxon>Sternorrhyncha</taxon>
        <taxon>Coccoidea</taxon>
        <taxon>Coccidae</taxon>
        <taxon>Parthenolecanium</taxon>
    </lineage>
</organism>
<sequence>MDKAIEKNGAKETVLDLYAGSGLTSFDEEIVHNLYGDFDLLEKPIKEFYGPKMKNSQPLTVRHRDFSFFNPIPTIYNNFGLFQQTEIMQLKKEVREETKHKNDTSIIKLLTEDEVPKHEQDRVEESMNKIVLESIKNTKISKNLVDERVQHLPLKKFGCYRNAITLMRSKCLTEKAMAYKQYNNLVKYGYDPENIIVISANNVAFARRNPLPGLIAYAYTNEEFSADSPVNQYENVPIDYAGWAIEKNGAKETVLDLYSGSGLTSLDEEVVHNLYGDFDLIVKPIKEFYGRKMKNSQPLTVRHRDFSFYNPIPTVYNNFGLFQQTEIMQLKKEVREETKHKNDTSIIKLLTEDEVSKQEQDRVEKRMNKIVMESIKNTKISKNVVNERVHHLPLKKFGCYRNAITSVRSKCLTKKAMAYKQYNDLVKNGYDPENIIVISPDVVAYNPKNPMPGLVAYAHTKGEFSADSPVNQYEDVRIDYTGAAIEKNGAKETVFDLYAGSGLTSFDEEIVHNLYGDYDLLEKPIKEFYGLKMKNSQPLTPTEIMQLKRKVREETKHKHKTSILKFLTEDEVPKEEQDRVEENMNKIVLESIKNTKISKKIVNERVQQLPMKKFDCYRNAVEKMRSKCLTKKSHYLFLKYASKFAKLCSLNVPEGKILSAIESAC</sequence>
<dbReference type="GO" id="GO:0051603">
    <property type="term" value="P:proteolysis involved in protein catabolic process"/>
    <property type="evidence" value="ECO:0007669"/>
    <property type="project" value="TreeGrafter"/>
</dbReference>
<feature type="domain" description="Legumain prodomain" evidence="2">
    <location>
        <begin position="576"/>
        <end position="665"/>
    </location>
</feature>
<evidence type="ECO:0000313" key="3">
    <source>
        <dbReference type="EMBL" id="KAK7598239.1"/>
    </source>
</evidence>
<dbReference type="GO" id="GO:0006624">
    <property type="term" value="P:vacuolar protein processing"/>
    <property type="evidence" value="ECO:0007669"/>
    <property type="project" value="TreeGrafter"/>
</dbReference>
<dbReference type="Pfam" id="PF20985">
    <property type="entry name" value="Legum_prodom"/>
    <property type="match status" value="1"/>
</dbReference>
<evidence type="ECO:0000256" key="1">
    <source>
        <dbReference type="ARBA" id="ARBA00009941"/>
    </source>
</evidence>
<evidence type="ECO:0000313" key="4">
    <source>
        <dbReference type="Proteomes" id="UP001367676"/>
    </source>
</evidence>
<dbReference type="EMBL" id="JBBCAQ010000014">
    <property type="protein sequence ID" value="KAK7598239.1"/>
    <property type="molecule type" value="Genomic_DNA"/>
</dbReference>
<dbReference type="GO" id="GO:0005773">
    <property type="term" value="C:vacuole"/>
    <property type="evidence" value="ECO:0007669"/>
    <property type="project" value="GOC"/>
</dbReference>
<dbReference type="Proteomes" id="UP001367676">
    <property type="component" value="Unassembled WGS sequence"/>
</dbReference>
<name>A0AAN9TZG2_9HEMI</name>
<dbReference type="PANTHER" id="PTHR12000">
    <property type="entry name" value="HEMOGLOBINASE FAMILY MEMBER"/>
    <property type="match status" value="1"/>
</dbReference>
<dbReference type="InterPro" id="IPR048501">
    <property type="entry name" value="Legum_prodom"/>
</dbReference>
<accession>A0AAN9TZG2</accession>
<protein>
    <recommendedName>
        <fullName evidence="2">Legumain prodomain domain-containing protein</fullName>
    </recommendedName>
</protein>
<dbReference type="CDD" id="cd21115">
    <property type="entry name" value="legumain_C"/>
    <property type="match status" value="1"/>
</dbReference>
<dbReference type="InterPro" id="IPR001096">
    <property type="entry name" value="Peptidase_C13"/>
</dbReference>
<dbReference type="PANTHER" id="PTHR12000:SF42">
    <property type="entry name" value="LEGUMAIN"/>
    <property type="match status" value="1"/>
</dbReference>
<gene>
    <name evidence="3" type="ORF">V9T40_006474</name>
</gene>
<dbReference type="InterPro" id="IPR046427">
    <property type="entry name" value="Legumain_prodom_sf"/>
</dbReference>
<evidence type="ECO:0000259" key="2">
    <source>
        <dbReference type="Pfam" id="PF20985"/>
    </source>
</evidence>
<dbReference type="GO" id="GO:0004197">
    <property type="term" value="F:cysteine-type endopeptidase activity"/>
    <property type="evidence" value="ECO:0007669"/>
    <property type="project" value="TreeGrafter"/>
</dbReference>
<dbReference type="AlphaFoldDB" id="A0AAN9TZG2"/>
<comment type="caution">
    <text evidence="3">The sequence shown here is derived from an EMBL/GenBank/DDBJ whole genome shotgun (WGS) entry which is preliminary data.</text>
</comment>